<feature type="region of interest" description="Disordered" evidence="1">
    <location>
        <begin position="1"/>
        <end position="21"/>
    </location>
</feature>
<dbReference type="EMBL" id="JAUZQC010000017">
    <property type="protein sequence ID" value="KAK5856104.1"/>
    <property type="molecule type" value="Genomic_DNA"/>
</dbReference>
<name>A0AAN7X8T7_ELEMC</name>
<dbReference type="Proteomes" id="UP001346869">
    <property type="component" value="Unassembled WGS sequence"/>
</dbReference>
<dbReference type="AlphaFoldDB" id="A0AAN7X8T7"/>
<organism evidence="2 3">
    <name type="scientific">Eleginops maclovinus</name>
    <name type="common">Patagonian blennie</name>
    <name type="synonym">Eleginus maclovinus</name>
    <dbReference type="NCBI Taxonomy" id="56733"/>
    <lineage>
        <taxon>Eukaryota</taxon>
        <taxon>Metazoa</taxon>
        <taxon>Chordata</taxon>
        <taxon>Craniata</taxon>
        <taxon>Vertebrata</taxon>
        <taxon>Euteleostomi</taxon>
        <taxon>Actinopterygii</taxon>
        <taxon>Neopterygii</taxon>
        <taxon>Teleostei</taxon>
        <taxon>Neoteleostei</taxon>
        <taxon>Acanthomorphata</taxon>
        <taxon>Eupercaria</taxon>
        <taxon>Perciformes</taxon>
        <taxon>Notothenioidei</taxon>
        <taxon>Eleginopidae</taxon>
        <taxon>Eleginops</taxon>
    </lineage>
</organism>
<comment type="caution">
    <text evidence="2">The sequence shown here is derived from an EMBL/GenBank/DDBJ whole genome shotgun (WGS) entry which is preliminary data.</text>
</comment>
<protein>
    <submittedName>
        <fullName evidence="2">Uncharacterized protein</fullName>
    </submittedName>
</protein>
<evidence type="ECO:0000313" key="2">
    <source>
        <dbReference type="EMBL" id="KAK5856104.1"/>
    </source>
</evidence>
<evidence type="ECO:0000256" key="1">
    <source>
        <dbReference type="SAM" id="MobiDB-lite"/>
    </source>
</evidence>
<proteinExistence type="predicted"/>
<reference evidence="2 3" key="2">
    <citation type="journal article" date="2023" name="Mol. Biol. Evol.">
        <title>Genomics of Secondarily Temperate Adaptation in the Only Non-Antarctic Icefish.</title>
        <authorList>
            <person name="Rivera-Colon A.G."/>
            <person name="Rayamajhi N."/>
            <person name="Minhas B.F."/>
            <person name="Madrigal G."/>
            <person name="Bilyk K.T."/>
            <person name="Yoon V."/>
            <person name="Hune M."/>
            <person name="Gregory S."/>
            <person name="Cheng C.H.C."/>
            <person name="Catchen J.M."/>
        </authorList>
    </citation>
    <scope>NUCLEOTIDE SEQUENCE [LARGE SCALE GENOMIC DNA]</scope>
    <source>
        <strain evidence="2">JMC-PN-2008</strain>
    </source>
</reference>
<feature type="compositionally biased region" description="Basic and acidic residues" evidence="1">
    <location>
        <begin position="11"/>
        <end position="21"/>
    </location>
</feature>
<keyword evidence="3" id="KW-1185">Reference proteome</keyword>
<evidence type="ECO:0000313" key="3">
    <source>
        <dbReference type="Proteomes" id="UP001346869"/>
    </source>
</evidence>
<gene>
    <name evidence="2" type="ORF">PBY51_007723</name>
</gene>
<reference evidence="2 3" key="1">
    <citation type="journal article" date="2023" name="Genes (Basel)">
        <title>Chromosome-Level Genome Assembly and Circadian Gene Repertoire of the Patagonia Blennie Eleginops maclovinus-The Closest Ancestral Proxy of Antarctic Cryonotothenioids.</title>
        <authorList>
            <person name="Cheng C.C."/>
            <person name="Rivera-Colon A.G."/>
            <person name="Minhas B.F."/>
            <person name="Wilson L."/>
            <person name="Rayamajhi N."/>
            <person name="Vargas-Chacoff L."/>
            <person name="Catchen J.M."/>
        </authorList>
    </citation>
    <scope>NUCLEOTIDE SEQUENCE [LARGE SCALE GENOMIC DNA]</scope>
    <source>
        <strain evidence="2">JMC-PN-2008</strain>
    </source>
</reference>
<accession>A0AAN7X8T7</accession>
<sequence>MGGAERQGAAPEKKTLEKKGIWEKIPGQLRRWGIKNDAEQRGLSAALFRGNCGVWRGGRRSPDGSKAGGGEPVGAVLGLKLRSACVVVPSKGSNLTAAVMLSSGSLSGN</sequence>